<dbReference type="Pfam" id="PF02195">
    <property type="entry name" value="ParB_N"/>
    <property type="match status" value="1"/>
</dbReference>
<dbReference type="InterPro" id="IPR003115">
    <property type="entry name" value="ParB_N"/>
</dbReference>
<evidence type="ECO:0000259" key="1">
    <source>
        <dbReference type="SMART" id="SM00470"/>
    </source>
</evidence>
<dbReference type="InterPro" id="IPR036086">
    <property type="entry name" value="ParB/Sulfiredoxin_sf"/>
</dbReference>
<evidence type="ECO:0000313" key="2">
    <source>
        <dbReference type="EMBL" id="MCW4589396.1"/>
    </source>
</evidence>
<gene>
    <name evidence="2" type="ORF">NO263_02185</name>
</gene>
<sequence>MNTEMILIVDIDADDRLREIDREYAEFISTSMEDYGLRQPIEVRKVGKRYKLITGGHRLVAAKLLDWVDIPAVVLKANDLEARLLEIDENLFRRELSPLDHSTFLAKRKEVYEALHPETKHGGDRKSDQSDKLGDLIASFSEETAERMGISSRSIERAVARYKNILPDVRQQIAGTWVANSGSQLDELAKQTPEMQRQVVDFVQKWPRLRKVSEIVRQIEQRPKPKAPGTYEKFIALWRKATADERKQILTYLSPELPGFQTEREAA</sequence>
<organism evidence="2 3">
    <name type="scientific">Gluconacetobacter entanii</name>
    <dbReference type="NCBI Taxonomy" id="108528"/>
    <lineage>
        <taxon>Bacteria</taxon>
        <taxon>Pseudomonadati</taxon>
        <taxon>Pseudomonadota</taxon>
        <taxon>Alphaproteobacteria</taxon>
        <taxon>Acetobacterales</taxon>
        <taxon>Acetobacteraceae</taxon>
        <taxon>Gluconacetobacter</taxon>
    </lineage>
</organism>
<protein>
    <submittedName>
        <fullName evidence="2">ParB N-terminal domain-containing protein</fullName>
    </submittedName>
</protein>
<dbReference type="EMBL" id="JANGSQ010000076">
    <property type="protein sequence ID" value="MCW4589396.1"/>
    <property type="molecule type" value="Genomic_DNA"/>
</dbReference>
<feature type="domain" description="ParB-like N-terminal" evidence="1">
    <location>
        <begin position="4"/>
        <end position="91"/>
    </location>
</feature>
<proteinExistence type="predicted"/>
<evidence type="ECO:0000313" key="3">
    <source>
        <dbReference type="Proteomes" id="UP001526337"/>
    </source>
</evidence>
<dbReference type="PANTHER" id="PTHR33375:SF1">
    <property type="entry name" value="CHROMOSOME-PARTITIONING PROTEIN PARB-RELATED"/>
    <property type="match status" value="1"/>
</dbReference>
<dbReference type="CDD" id="cd16409">
    <property type="entry name" value="ParB_N_like"/>
    <property type="match status" value="1"/>
</dbReference>
<dbReference type="SMART" id="SM00470">
    <property type="entry name" value="ParB"/>
    <property type="match status" value="1"/>
</dbReference>
<dbReference type="PANTHER" id="PTHR33375">
    <property type="entry name" value="CHROMOSOME-PARTITIONING PROTEIN PARB-RELATED"/>
    <property type="match status" value="1"/>
</dbReference>
<dbReference type="SUPFAM" id="SSF110849">
    <property type="entry name" value="ParB/Sulfiredoxin"/>
    <property type="match status" value="1"/>
</dbReference>
<name>A0ABT3K1W0_9PROT</name>
<reference evidence="2 3" key="1">
    <citation type="submission" date="2022-07" db="EMBL/GenBank/DDBJ databases">
        <title>Genome stability of Gluconacetobacter entanii AV429.</title>
        <authorList>
            <person name="Trcek J."/>
            <person name="Cepec E."/>
        </authorList>
    </citation>
    <scope>NUCLEOTIDE SEQUENCE [LARGE SCALE GENOMIC DNA]</scope>
    <source>
        <strain evidence="2 3">AV429_2022</strain>
    </source>
</reference>
<dbReference type="InterPro" id="IPR050336">
    <property type="entry name" value="Chromosome_partition/occlusion"/>
</dbReference>
<dbReference type="Gene3D" id="3.90.1530.10">
    <property type="entry name" value="Conserved hypothetical protein from pyrococcus furiosus pfu- 392566-001, ParB domain"/>
    <property type="match status" value="1"/>
</dbReference>
<dbReference type="RefSeq" id="WP_171789657.1">
    <property type="nucleotide sequence ID" value="NZ_JABJWD010000004.1"/>
</dbReference>
<accession>A0ABT3K1W0</accession>
<comment type="caution">
    <text evidence="2">The sequence shown here is derived from an EMBL/GenBank/DDBJ whole genome shotgun (WGS) entry which is preliminary data.</text>
</comment>
<dbReference type="Proteomes" id="UP001526337">
    <property type="component" value="Unassembled WGS sequence"/>
</dbReference>
<keyword evidence="3" id="KW-1185">Reference proteome</keyword>